<evidence type="ECO:0000256" key="1">
    <source>
        <dbReference type="SAM" id="MobiDB-lite"/>
    </source>
</evidence>
<evidence type="ECO:0000313" key="2">
    <source>
        <dbReference type="EMBL" id="CBH12863.1"/>
    </source>
</evidence>
<gene>
    <name evidence="2" type="ORF">TbgDal_VII7440</name>
</gene>
<organism evidence="2 3">
    <name type="scientific">Trypanosoma brucei gambiense (strain MHOM/CI/86/DAL972)</name>
    <dbReference type="NCBI Taxonomy" id="679716"/>
    <lineage>
        <taxon>Eukaryota</taxon>
        <taxon>Discoba</taxon>
        <taxon>Euglenozoa</taxon>
        <taxon>Kinetoplastea</taxon>
        <taxon>Metakinetoplastina</taxon>
        <taxon>Trypanosomatida</taxon>
        <taxon>Trypanosomatidae</taxon>
        <taxon>Trypanosoma</taxon>
    </lineage>
</organism>
<reference evidence="3" key="1">
    <citation type="journal article" date="2010" name="PLoS Negl. Trop. Dis.">
        <title>The genome sequence of Trypanosoma brucei gambiense, causative agent of chronic human african trypanosomiasis.</title>
        <authorList>
            <person name="Jackson A.P."/>
            <person name="Sanders M."/>
            <person name="Berry A."/>
            <person name="McQuillan J."/>
            <person name="Aslett M.A."/>
            <person name="Quail M.A."/>
            <person name="Chukualim B."/>
            <person name="Capewell P."/>
            <person name="MacLeod A."/>
            <person name="Melville S.E."/>
            <person name="Gibson W."/>
            <person name="Barry J.D."/>
            <person name="Berriman M."/>
            <person name="Hertz-Fowler C."/>
        </authorList>
    </citation>
    <scope>NUCLEOTIDE SEQUENCE [LARGE SCALE GENOMIC DNA]</scope>
    <source>
        <strain evidence="3">MHOM/CI/86/DAL972</strain>
    </source>
</reference>
<feature type="region of interest" description="Disordered" evidence="1">
    <location>
        <begin position="96"/>
        <end position="122"/>
    </location>
</feature>
<accession>C9ZTX7</accession>
<evidence type="ECO:0000313" key="3">
    <source>
        <dbReference type="Proteomes" id="UP000002316"/>
    </source>
</evidence>
<protein>
    <submittedName>
        <fullName evidence="2">T. brucei spp.-specific protein</fullName>
    </submittedName>
</protein>
<proteinExistence type="predicted"/>
<dbReference type="AlphaFoldDB" id="C9ZTX7"/>
<name>C9ZTX7_TRYB9</name>
<dbReference type="RefSeq" id="XP_011775142.1">
    <property type="nucleotide sequence ID" value="XM_011776840.1"/>
</dbReference>
<dbReference type="VEuPathDB" id="TriTrypDB:Tbg972.7.7440"/>
<dbReference type="EMBL" id="FN554970">
    <property type="protein sequence ID" value="CBH12863.1"/>
    <property type="molecule type" value="Genomic_DNA"/>
</dbReference>
<dbReference type="GeneID" id="23863041"/>
<dbReference type="Proteomes" id="UP000002316">
    <property type="component" value="Chromosome 7"/>
</dbReference>
<sequence>MYVCMHVCMYVCMCVCVCVCVKKLVKMTLSTRCFWTPLFFLLLPFPSEVKVSLEVIFADMSGGLPRQFVLKVERHVPVNKGMGLAYPTVPGGSDVADADATPHAGAGERHQSNEAGDDMASGTLKDEAGSIRLSYEKETQTEEAPLPTCEANACDVDETHCLSVDALDMAVRSNGAALRQMRSSSHLTAAFHTSASDDYGDSISPNPSDRLSFIGSLRVSYVELMSGESIPVYFPPSLGTSGGVEGKTMTLSEDLGCENQ</sequence>
<dbReference type="KEGG" id="tbg:TbgDal_VII7440"/>